<dbReference type="EMBL" id="AKHW03006178">
    <property type="protein sequence ID" value="KYO23613.1"/>
    <property type="molecule type" value="Genomic_DNA"/>
</dbReference>
<organism evidence="1 2">
    <name type="scientific">Alligator mississippiensis</name>
    <name type="common">American alligator</name>
    <dbReference type="NCBI Taxonomy" id="8496"/>
    <lineage>
        <taxon>Eukaryota</taxon>
        <taxon>Metazoa</taxon>
        <taxon>Chordata</taxon>
        <taxon>Craniata</taxon>
        <taxon>Vertebrata</taxon>
        <taxon>Euteleostomi</taxon>
        <taxon>Archelosauria</taxon>
        <taxon>Archosauria</taxon>
        <taxon>Crocodylia</taxon>
        <taxon>Alligatoridae</taxon>
        <taxon>Alligatorinae</taxon>
        <taxon>Alligator</taxon>
    </lineage>
</organism>
<comment type="caution">
    <text evidence="1">The sequence shown here is derived from an EMBL/GenBank/DDBJ whole genome shotgun (WGS) entry which is preliminary data.</text>
</comment>
<dbReference type="Proteomes" id="UP000050525">
    <property type="component" value="Unassembled WGS sequence"/>
</dbReference>
<dbReference type="AlphaFoldDB" id="A0A151MGJ4"/>
<sequence>MEEGDSYQTIAINGTVTDIHQCPAAAHGGRGTNGQPRYAFRVTASLSWHPVYVLAPAVQFQEWTQLLDHLVTAAKEGPVDWPAWHVEDVVHKQEGDQVDQEFQDRLLALKEMHLQAQKRQITMVATAVEVTEEDCQVLDTILALVVIFMVPAVQPLSTAPPAP</sequence>
<protein>
    <submittedName>
        <fullName evidence="1">Uncharacterized protein</fullName>
    </submittedName>
</protein>
<proteinExistence type="predicted"/>
<name>A0A151MGJ4_ALLMI</name>
<accession>A0A151MGJ4</accession>
<reference evidence="1 2" key="1">
    <citation type="journal article" date="2012" name="Genome Biol.">
        <title>Sequencing three crocodilian genomes to illuminate the evolution of archosaurs and amniotes.</title>
        <authorList>
            <person name="St John J.A."/>
            <person name="Braun E.L."/>
            <person name="Isberg S.R."/>
            <person name="Miles L.G."/>
            <person name="Chong A.Y."/>
            <person name="Gongora J."/>
            <person name="Dalzell P."/>
            <person name="Moran C."/>
            <person name="Bed'hom B."/>
            <person name="Abzhanov A."/>
            <person name="Burgess S.C."/>
            <person name="Cooksey A.M."/>
            <person name="Castoe T.A."/>
            <person name="Crawford N.G."/>
            <person name="Densmore L.D."/>
            <person name="Drew J.C."/>
            <person name="Edwards S.V."/>
            <person name="Faircloth B.C."/>
            <person name="Fujita M.K."/>
            <person name="Greenwold M.J."/>
            <person name="Hoffmann F.G."/>
            <person name="Howard J.M."/>
            <person name="Iguchi T."/>
            <person name="Janes D.E."/>
            <person name="Khan S.Y."/>
            <person name="Kohno S."/>
            <person name="de Koning A.J."/>
            <person name="Lance S.L."/>
            <person name="McCarthy F.M."/>
            <person name="McCormack J.E."/>
            <person name="Merchant M.E."/>
            <person name="Peterson D.G."/>
            <person name="Pollock D.D."/>
            <person name="Pourmand N."/>
            <person name="Raney B.J."/>
            <person name="Roessler K.A."/>
            <person name="Sanford J.R."/>
            <person name="Sawyer R.H."/>
            <person name="Schmidt C.J."/>
            <person name="Triplett E.W."/>
            <person name="Tuberville T.D."/>
            <person name="Venegas-Anaya M."/>
            <person name="Howard J.T."/>
            <person name="Jarvis E.D."/>
            <person name="Guillette L.J.Jr."/>
            <person name="Glenn T.C."/>
            <person name="Green R.E."/>
            <person name="Ray D.A."/>
        </authorList>
    </citation>
    <scope>NUCLEOTIDE SEQUENCE [LARGE SCALE GENOMIC DNA]</scope>
    <source>
        <strain evidence="1">KSC_2009_1</strain>
    </source>
</reference>
<evidence type="ECO:0000313" key="1">
    <source>
        <dbReference type="EMBL" id="KYO23613.1"/>
    </source>
</evidence>
<evidence type="ECO:0000313" key="2">
    <source>
        <dbReference type="Proteomes" id="UP000050525"/>
    </source>
</evidence>
<keyword evidence="2" id="KW-1185">Reference proteome</keyword>
<gene>
    <name evidence="1" type="ORF">Y1Q_0002253</name>
</gene>